<dbReference type="EMBL" id="BAAARW010000003">
    <property type="protein sequence ID" value="GAA2404687.1"/>
    <property type="molecule type" value="Genomic_DNA"/>
</dbReference>
<keyword evidence="2" id="KW-0238">DNA-binding</keyword>
<reference evidence="6" key="1">
    <citation type="journal article" date="2019" name="Int. J. Syst. Evol. Microbiol.">
        <title>The Global Catalogue of Microorganisms (GCM) 10K type strain sequencing project: providing services to taxonomists for standard genome sequencing and annotation.</title>
        <authorList>
            <consortium name="The Broad Institute Genomics Platform"/>
            <consortium name="The Broad Institute Genome Sequencing Center for Infectious Disease"/>
            <person name="Wu L."/>
            <person name="Ma J."/>
        </authorList>
    </citation>
    <scope>NUCLEOTIDE SEQUENCE [LARGE SCALE GENOMIC DNA]</scope>
    <source>
        <strain evidence="6">JCM 3325</strain>
    </source>
</reference>
<dbReference type="Gene3D" id="1.10.10.10">
    <property type="entry name" value="Winged helix-like DNA-binding domain superfamily/Winged helix DNA-binding domain"/>
    <property type="match status" value="1"/>
</dbReference>
<dbReference type="InterPro" id="IPR036390">
    <property type="entry name" value="WH_DNA-bd_sf"/>
</dbReference>
<dbReference type="Proteomes" id="UP001501231">
    <property type="component" value="Unassembled WGS sequence"/>
</dbReference>
<keyword evidence="1" id="KW-0805">Transcription regulation</keyword>
<proteinExistence type="predicted"/>
<evidence type="ECO:0000256" key="1">
    <source>
        <dbReference type="ARBA" id="ARBA00023015"/>
    </source>
</evidence>
<evidence type="ECO:0000256" key="3">
    <source>
        <dbReference type="ARBA" id="ARBA00023163"/>
    </source>
</evidence>
<dbReference type="PANTHER" id="PTHR43132">
    <property type="entry name" value="ARSENICAL RESISTANCE OPERON REPRESSOR ARSR-RELATED"/>
    <property type="match status" value="1"/>
</dbReference>
<dbReference type="InterPro" id="IPR051011">
    <property type="entry name" value="Metal_resp_trans_reg"/>
</dbReference>
<comment type="caution">
    <text evidence="5">The sequence shown here is derived from an EMBL/GenBank/DDBJ whole genome shotgun (WGS) entry which is preliminary data.</text>
</comment>
<dbReference type="InterPro" id="IPR011991">
    <property type="entry name" value="ArsR-like_HTH"/>
</dbReference>
<dbReference type="InterPro" id="IPR001845">
    <property type="entry name" value="HTH_ArsR_DNA-bd_dom"/>
</dbReference>
<accession>A0ABP5VJ68</accession>
<dbReference type="SUPFAM" id="SSF46785">
    <property type="entry name" value="Winged helix' DNA-binding domain"/>
    <property type="match status" value="1"/>
</dbReference>
<organism evidence="5 6">
    <name type="scientific">Actinomadura vinacea</name>
    <dbReference type="NCBI Taxonomy" id="115336"/>
    <lineage>
        <taxon>Bacteria</taxon>
        <taxon>Bacillati</taxon>
        <taxon>Actinomycetota</taxon>
        <taxon>Actinomycetes</taxon>
        <taxon>Streptosporangiales</taxon>
        <taxon>Thermomonosporaceae</taxon>
        <taxon>Actinomadura</taxon>
    </lineage>
</organism>
<sequence>MLRIHFTSEDLIRTRVAAAADPMWEIVLSLHILQTRRPAFTLDKWRREVRGRFTDQRRRGQLARLMPLAPIATYMPDFLTPSHAAGNLVEGIDAVLSTPPPRLRREMQRLGAVSRLPAWAGELAAGKSDPLHNLGKALGDYHRFALAPYWHHIQERVDTDRTARGQALLDGGPEHLLETLSPQTSWRRPVLEINYPVDRDLRLDGRGITLLPSFFCQTYPITLADVTLPPVLVYPIAQAGFPSAPTAEGLSALLGATRAAILVATRPGRSTGELAKLLNVSAGTVSYHVSALRDAELVISRRNANMVVHTTTPLGGKLLHGRHQSTTRP</sequence>
<dbReference type="SMART" id="SM00418">
    <property type="entry name" value="HTH_ARSR"/>
    <property type="match status" value="1"/>
</dbReference>
<dbReference type="Pfam" id="PF12840">
    <property type="entry name" value="HTH_20"/>
    <property type="match status" value="1"/>
</dbReference>
<gene>
    <name evidence="5" type="ORF">GCM10010191_10530</name>
</gene>
<keyword evidence="6" id="KW-1185">Reference proteome</keyword>
<evidence type="ECO:0000256" key="2">
    <source>
        <dbReference type="ARBA" id="ARBA00023125"/>
    </source>
</evidence>
<keyword evidence="3" id="KW-0804">Transcription</keyword>
<name>A0ABP5VJ68_9ACTN</name>
<evidence type="ECO:0000313" key="5">
    <source>
        <dbReference type="EMBL" id="GAA2404687.1"/>
    </source>
</evidence>
<dbReference type="PANTHER" id="PTHR43132:SF8">
    <property type="entry name" value="HTH-TYPE TRANSCRIPTIONAL REGULATOR KMTR"/>
    <property type="match status" value="1"/>
</dbReference>
<dbReference type="InterPro" id="IPR036388">
    <property type="entry name" value="WH-like_DNA-bd_sf"/>
</dbReference>
<evidence type="ECO:0000259" key="4">
    <source>
        <dbReference type="SMART" id="SM00418"/>
    </source>
</evidence>
<protein>
    <submittedName>
        <fullName evidence="5">Winged helix-turn-helix domain-containing protein</fullName>
    </submittedName>
</protein>
<evidence type="ECO:0000313" key="6">
    <source>
        <dbReference type="Proteomes" id="UP001501231"/>
    </source>
</evidence>
<feature type="domain" description="HTH arsR-type" evidence="4">
    <location>
        <begin position="248"/>
        <end position="320"/>
    </location>
</feature>
<dbReference type="CDD" id="cd00090">
    <property type="entry name" value="HTH_ARSR"/>
    <property type="match status" value="1"/>
</dbReference>